<dbReference type="InterPro" id="IPR008925">
    <property type="entry name" value="aa_tRNA-synth_I_cd-bd_sf"/>
</dbReference>
<feature type="short sequence motif" description="'KMSKS' region" evidence="7">
    <location>
        <begin position="293"/>
        <end position="297"/>
    </location>
</feature>
<dbReference type="PRINTS" id="PR00987">
    <property type="entry name" value="TRNASYNTHGLU"/>
</dbReference>
<evidence type="ECO:0000256" key="2">
    <source>
        <dbReference type="ARBA" id="ARBA00022598"/>
    </source>
</evidence>
<evidence type="ECO:0000256" key="7">
    <source>
        <dbReference type="HAMAP-Rule" id="MF_00022"/>
    </source>
</evidence>
<dbReference type="SUPFAM" id="SSF52374">
    <property type="entry name" value="Nucleotidylyl transferase"/>
    <property type="match status" value="1"/>
</dbReference>
<dbReference type="InterPro" id="IPR020058">
    <property type="entry name" value="Glu/Gln-tRNA-synth_Ib_cat-dom"/>
</dbReference>
<dbReference type="InterPro" id="IPR020751">
    <property type="entry name" value="aa-tRNA-synth_I_codon-bd_sub2"/>
</dbReference>
<dbReference type="Gene3D" id="3.40.50.620">
    <property type="entry name" value="HUPs"/>
    <property type="match status" value="1"/>
</dbReference>
<dbReference type="HAMAP" id="MF_00022">
    <property type="entry name" value="Glu_tRNA_synth_type1"/>
    <property type="match status" value="1"/>
</dbReference>
<evidence type="ECO:0000256" key="5">
    <source>
        <dbReference type="ARBA" id="ARBA00022917"/>
    </source>
</evidence>
<comment type="caution">
    <text evidence="7">Lacks conserved residue(s) required for the propagation of feature annotation.</text>
</comment>
<evidence type="ECO:0000256" key="6">
    <source>
        <dbReference type="ARBA" id="ARBA00023146"/>
    </source>
</evidence>
<evidence type="ECO:0000259" key="8">
    <source>
        <dbReference type="Pfam" id="PF00749"/>
    </source>
</evidence>
<dbReference type="SUPFAM" id="SSF48163">
    <property type="entry name" value="An anticodon-binding domain of class I aminoacyl-tRNA synthetases"/>
    <property type="match status" value="1"/>
</dbReference>
<sequence>MNQTEPAQRLFPAIEKLPEDVLGSYPTRQIKEGAKVTRFAPSPTGFLTIGGIYATLISERLAHQSGGVFYLRIEDTDKKREVEGSIGDILQALSYCGIYPDEGPTAAGEEVGEYGPYKQTERASLYHVFIKNLIARGLAYPCFCDADELQQIRDKQQAAKLNPGYYGEWAIHRNLTPEQVEAELATGKPYVIRLKSPGSPDRRIKYNDLIKGEIEMPENEQDIVIMKSDGIPTYHFAHAVDDCLMGTTHVIRGDEWLASVPIHLQLFDMLGFRRPEYGHLAPLMKMDGASKRKFSKRKDPDAAASYYEQEGYPGISITEYLMTLINSNYEEWRMSQPEAPYSEFMIDMNKMNVSGALFDVNKLGDISKDVIALLRADEVFEHTAAWAAAYDTEMEATLLANREYATAVFQIGRALEKPRKDIAKWSDVKDLYAYFFDESFSKSVAAGYDSLLASMPSELAKQIVREYAQTLDLQDDRDSWFGKVKAIGVQLGFAKDAKTYKKNPEQYPGHVGDVAMILRVALTGRTITLDLYDMMHVMGDARVRNRLNQFIGYSPRGSRS</sequence>
<comment type="caution">
    <text evidence="10">The sequence shown here is derived from an EMBL/GenBank/DDBJ whole genome shotgun (WGS) entry which is preliminary data.</text>
</comment>
<reference evidence="10 11" key="1">
    <citation type="submission" date="2019-10" db="EMBL/GenBank/DDBJ databases">
        <title>Description of Paenibacillus choica sp. nov.</title>
        <authorList>
            <person name="Carlier A."/>
            <person name="Qi S."/>
        </authorList>
    </citation>
    <scope>NUCLEOTIDE SEQUENCE [LARGE SCALE GENOMIC DNA]</scope>
    <source>
        <strain evidence="10 11">LMG 31460</strain>
    </source>
</reference>
<keyword evidence="4 7" id="KW-0067">ATP-binding</keyword>
<comment type="subcellular location">
    <subcellularLocation>
        <location evidence="7">Cytoplasm</location>
    </subcellularLocation>
</comment>
<dbReference type="Pfam" id="PF00749">
    <property type="entry name" value="tRNA-synt_1c"/>
    <property type="match status" value="1"/>
</dbReference>
<gene>
    <name evidence="7" type="primary">gltX</name>
    <name evidence="10" type="ORF">GC102_25540</name>
</gene>
<evidence type="ECO:0000256" key="4">
    <source>
        <dbReference type="ARBA" id="ARBA00022840"/>
    </source>
</evidence>
<dbReference type="PANTHER" id="PTHR43311:SF2">
    <property type="entry name" value="GLUTAMATE--TRNA LIGASE, MITOCHONDRIAL-RELATED"/>
    <property type="match status" value="1"/>
</dbReference>
<protein>
    <recommendedName>
        <fullName evidence="7">Glutamate--tRNA ligase</fullName>
        <ecNumber evidence="7">6.1.1.17</ecNumber>
    </recommendedName>
    <alternativeName>
        <fullName evidence="7">Glutamyl-tRNA synthetase</fullName>
        <shortName evidence="7">GluRS</shortName>
    </alternativeName>
</protein>
<organism evidence="10 11">
    <name type="scientific">Paenibacillus germinis</name>
    <dbReference type="NCBI Taxonomy" id="2654979"/>
    <lineage>
        <taxon>Bacteria</taxon>
        <taxon>Bacillati</taxon>
        <taxon>Bacillota</taxon>
        <taxon>Bacilli</taxon>
        <taxon>Bacillales</taxon>
        <taxon>Paenibacillaceae</taxon>
        <taxon>Paenibacillus</taxon>
    </lineage>
</organism>
<dbReference type="InterPro" id="IPR045462">
    <property type="entry name" value="aa-tRNA-synth_I_cd-bd"/>
</dbReference>
<comment type="function">
    <text evidence="7">Catalyzes the attachment of glutamate to tRNA(Glu) in a two-step reaction: glutamate is first activated by ATP to form Glu-AMP and then transferred to the acceptor end of tRNA(Glu).</text>
</comment>
<dbReference type="InterPro" id="IPR000924">
    <property type="entry name" value="Glu/Gln-tRNA-synth"/>
</dbReference>
<dbReference type="GO" id="GO:0004818">
    <property type="term" value="F:glutamate-tRNA ligase activity"/>
    <property type="evidence" value="ECO:0007669"/>
    <property type="project" value="UniProtKB-EC"/>
</dbReference>
<keyword evidence="7" id="KW-0963">Cytoplasm</keyword>
<keyword evidence="6 7" id="KW-0030">Aminoacyl-tRNA synthetase</keyword>
<evidence type="ECO:0000256" key="1">
    <source>
        <dbReference type="ARBA" id="ARBA00007894"/>
    </source>
</evidence>
<feature type="binding site" evidence="7">
    <location>
        <position position="296"/>
    </location>
    <ligand>
        <name>ATP</name>
        <dbReference type="ChEBI" id="CHEBI:30616"/>
    </ligand>
</feature>
<dbReference type="Pfam" id="PF19269">
    <property type="entry name" value="Anticodon_2"/>
    <property type="match status" value="1"/>
</dbReference>
<dbReference type="NCBIfam" id="TIGR00464">
    <property type="entry name" value="gltX_bact"/>
    <property type="match status" value="1"/>
</dbReference>
<dbReference type="EMBL" id="WHOC01000140">
    <property type="protein sequence ID" value="NOU89086.1"/>
    <property type="molecule type" value="Genomic_DNA"/>
</dbReference>
<dbReference type="EC" id="6.1.1.17" evidence="7"/>
<comment type="similarity">
    <text evidence="1 7">Belongs to the class-I aminoacyl-tRNA synthetase family. Glutamate--tRNA ligase type 1 subfamily.</text>
</comment>
<keyword evidence="2 7" id="KW-0436">Ligase</keyword>
<evidence type="ECO:0000313" key="11">
    <source>
        <dbReference type="Proteomes" id="UP000658690"/>
    </source>
</evidence>
<dbReference type="InterPro" id="IPR014729">
    <property type="entry name" value="Rossmann-like_a/b/a_fold"/>
</dbReference>
<keyword evidence="3 7" id="KW-0547">Nucleotide-binding</keyword>
<evidence type="ECO:0000313" key="10">
    <source>
        <dbReference type="EMBL" id="NOU89086.1"/>
    </source>
</evidence>
<dbReference type="Gene3D" id="1.10.10.350">
    <property type="match status" value="1"/>
</dbReference>
<dbReference type="Proteomes" id="UP000658690">
    <property type="component" value="Unassembled WGS sequence"/>
</dbReference>
<comment type="catalytic activity">
    <reaction evidence="7">
        <text>tRNA(Glu) + L-glutamate + ATP = L-glutamyl-tRNA(Glu) + AMP + diphosphate</text>
        <dbReference type="Rhea" id="RHEA:23540"/>
        <dbReference type="Rhea" id="RHEA-COMP:9663"/>
        <dbReference type="Rhea" id="RHEA-COMP:9680"/>
        <dbReference type="ChEBI" id="CHEBI:29985"/>
        <dbReference type="ChEBI" id="CHEBI:30616"/>
        <dbReference type="ChEBI" id="CHEBI:33019"/>
        <dbReference type="ChEBI" id="CHEBI:78442"/>
        <dbReference type="ChEBI" id="CHEBI:78520"/>
        <dbReference type="ChEBI" id="CHEBI:456215"/>
        <dbReference type="EC" id="6.1.1.17"/>
    </reaction>
</comment>
<dbReference type="PANTHER" id="PTHR43311">
    <property type="entry name" value="GLUTAMATE--TRNA LIGASE"/>
    <property type="match status" value="1"/>
</dbReference>
<feature type="domain" description="Aminoacyl-tRNA synthetase class I anticodon-binding" evidence="9">
    <location>
        <begin position="511"/>
        <end position="551"/>
    </location>
</feature>
<name>A0ABX1ZAZ8_9BACL</name>
<keyword evidence="11" id="KW-1185">Reference proteome</keyword>
<dbReference type="InterPro" id="IPR049940">
    <property type="entry name" value="GluQ/Sye"/>
</dbReference>
<accession>A0ABX1ZAZ8</accession>
<keyword evidence="5 7" id="KW-0648">Protein biosynthesis</keyword>
<evidence type="ECO:0000256" key="3">
    <source>
        <dbReference type="ARBA" id="ARBA00022741"/>
    </source>
</evidence>
<proteinExistence type="inferred from homology"/>
<evidence type="ECO:0000259" key="9">
    <source>
        <dbReference type="Pfam" id="PF19269"/>
    </source>
</evidence>
<feature type="domain" description="Glutamyl/glutaminyl-tRNA synthetase class Ib catalytic" evidence="8">
    <location>
        <begin position="36"/>
        <end position="330"/>
    </location>
</feature>
<dbReference type="InterPro" id="IPR004527">
    <property type="entry name" value="Glu-tRNA-ligase_bac/mito"/>
</dbReference>
<comment type="subunit">
    <text evidence="7">Monomer.</text>
</comment>
<dbReference type="RefSeq" id="WP_171692055.1">
    <property type="nucleotide sequence ID" value="NZ_WHOC01000140.1"/>
</dbReference>